<comment type="caution">
    <text evidence="1">The sequence shown here is derived from an EMBL/GenBank/DDBJ whole genome shotgun (WGS) entry which is preliminary data.</text>
</comment>
<dbReference type="EMBL" id="QKLU01000003">
    <property type="protein sequence ID" value="PYF74710.1"/>
    <property type="molecule type" value="Genomic_DNA"/>
</dbReference>
<dbReference type="PROSITE" id="PS51257">
    <property type="entry name" value="PROKAR_LIPOPROTEIN"/>
    <property type="match status" value="1"/>
</dbReference>
<sequence length="164" mass="17727">MNDMKANKINFSLFLVVAMGILVAGCSKNKDPKPGDQSQIAMKITVTASGADQTDQVDFGVMAANHNTSQYNAPVWKMNGTVQGNQNSILLDLNNFTGSTKTYVFETVKPFDFGGLQIHVSNLYGGPITISYKAEINGKIETSAENVVIADGQSHDKNFTYAPK</sequence>
<name>A0A318UGT8_9SPHI</name>
<evidence type="ECO:0000313" key="1">
    <source>
        <dbReference type="EMBL" id="PYF74710.1"/>
    </source>
</evidence>
<dbReference type="AlphaFoldDB" id="A0A318UGT8"/>
<evidence type="ECO:0000313" key="2">
    <source>
        <dbReference type="Proteomes" id="UP000248198"/>
    </source>
</evidence>
<reference evidence="1 2" key="1">
    <citation type="submission" date="2018-06" db="EMBL/GenBank/DDBJ databases">
        <title>Genomic Encyclopedia of Archaeal and Bacterial Type Strains, Phase II (KMG-II): from individual species to whole genera.</title>
        <authorList>
            <person name="Goeker M."/>
        </authorList>
    </citation>
    <scope>NUCLEOTIDE SEQUENCE [LARGE SCALE GENOMIC DNA]</scope>
    <source>
        <strain evidence="1 2">DSM 27372</strain>
    </source>
</reference>
<accession>A0A318UGT8</accession>
<protein>
    <submittedName>
        <fullName evidence="1">Uncharacterized protein</fullName>
    </submittedName>
</protein>
<proteinExistence type="predicted"/>
<gene>
    <name evidence="1" type="ORF">B0O44_103156</name>
</gene>
<keyword evidence="2" id="KW-1185">Reference proteome</keyword>
<dbReference type="Proteomes" id="UP000248198">
    <property type="component" value="Unassembled WGS sequence"/>
</dbReference>
<organism evidence="1 2">
    <name type="scientific">Pedobacter nutrimenti</name>
    <dbReference type="NCBI Taxonomy" id="1241337"/>
    <lineage>
        <taxon>Bacteria</taxon>
        <taxon>Pseudomonadati</taxon>
        <taxon>Bacteroidota</taxon>
        <taxon>Sphingobacteriia</taxon>
        <taxon>Sphingobacteriales</taxon>
        <taxon>Sphingobacteriaceae</taxon>
        <taxon>Pedobacter</taxon>
    </lineage>
</organism>